<name>A0A858WP34_9CAUD</name>
<evidence type="ECO:0000256" key="1">
    <source>
        <dbReference type="SAM" id="MobiDB-lite"/>
    </source>
</evidence>
<keyword evidence="3" id="KW-1185">Reference proteome</keyword>
<proteinExistence type="predicted"/>
<accession>A0A858WP34</accession>
<organism evidence="2 3">
    <name type="scientific">Xanthomonas phage FoX4</name>
    <dbReference type="NCBI Taxonomy" id="2723900"/>
    <lineage>
        <taxon>Viruses</taxon>
        <taxon>Duplodnaviria</taxon>
        <taxon>Heunggongvirae</taxon>
        <taxon>Uroviricota</taxon>
        <taxon>Caudoviricetes</taxon>
        <taxon>Foxquatrovirus</taxon>
        <taxon>Foxquatrovirus fox4</taxon>
    </lineage>
</organism>
<evidence type="ECO:0000313" key="3">
    <source>
        <dbReference type="Proteomes" id="UP000671952"/>
    </source>
</evidence>
<evidence type="ECO:0000313" key="2">
    <source>
        <dbReference type="EMBL" id="QJI53018.1"/>
    </source>
</evidence>
<protein>
    <submittedName>
        <fullName evidence="2">Uncharacterized protein</fullName>
    </submittedName>
</protein>
<reference evidence="2" key="1">
    <citation type="submission" date="2020-03" db="EMBL/GenBank/DDBJ databases">
        <title>Development of an integrated pest management strategy to control Xanthomonas campestris pv. campestris by using bacteriophages.</title>
        <authorList>
            <person name="Holtappels D."/>
            <person name="Rombouts S."/>
            <person name="Lavigne R."/>
            <person name="Wagemans J."/>
        </authorList>
    </citation>
    <scope>NUCLEOTIDE SEQUENCE</scope>
</reference>
<feature type="region of interest" description="Disordered" evidence="1">
    <location>
        <begin position="124"/>
        <end position="150"/>
    </location>
</feature>
<dbReference type="Proteomes" id="UP000671952">
    <property type="component" value="Segment"/>
</dbReference>
<feature type="compositionally biased region" description="Polar residues" evidence="1">
    <location>
        <begin position="124"/>
        <end position="136"/>
    </location>
</feature>
<gene>
    <name evidence="2" type="ORF">XccvBFoX4_gp64c</name>
</gene>
<dbReference type="EMBL" id="MT161385">
    <property type="protein sequence ID" value="QJI53018.1"/>
    <property type="molecule type" value="Genomic_DNA"/>
</dbReference>
<sequence>MKDTFTITVEEDVAIPGLENMPTYPYWQSHKRKIESMQVGDSFFVPGGTSEKLVEFVEYARQMGHLLLPRDTINDEIYLAPGVRVWCVSQAQLDTILERDKQENRQTPHPRTAAREAMHRWWRSNKSGKVIQTQPNAGPPHGEEWFKVPESAWIEQERKRRQEEEEEDDEL</sequence>